<reference evidence="2" key="1">
    <citation type="submission" date="2018-09" db="EMBL/GenBank/DDBJ databases">
        <authorList>
            <person name="Livingstone P.G."/>
            <person name="Whitworth D.E."/>
        </authorList>
    </citation>
    <scope>NUCLEOTIDE SEQUENCE [LARGE SCALE GENOMIC DNA]</scope>
    <source>
        <strain evidence="2">CA051B</strain>
    </source>
</reference>
<evidence type="ECO:0000313" key="2">
    <source>
        <dbReference type="Proteomes" id="UP000272888"/>
    </source>
</evidence>
<proteinExistence type="predicted"/>
<dbReference type="EMBL" id="RAWB01000534">
    <property type="protein sequence ID" value="RKH47066.1"/>
    <property type="molecule type" value="Genomic_DNA"/>
</dbReference>
<dbReference type="AlphaFoldDB" id="A0A3A8NRP6"/>
<dbReference type="Proteomes" id="UP000272888">
    <property type="component" value="Unassembled WGS sequence"/>
</dbReference>
<accession>A0A3A8NRP6</accession>
<comment type="caution">
    <text evidence="1">The sequence shown here is derived from an EMBL/GenBank/DDBJ whole genome shotgun (WGS) entry which is preliminary data.</text>
</comment>
<keyword evidence="2" id="KW-1185">Reference proteome</keyword>
<gene>
    <name evidence="1" type="ORF">D7V93_34250</name>
</gene>
<name>A0A3A8NRP6_9BACT</name>
<sequence length="137" mass="14398">MSLSPFSTREVAARRRSRSLLTFVLTGAVALGVTLPGVSHAIPGGPGWQGRYTLTIPAGQVDQFFHYSCPAAYPVATSGGFLPNLTAKIGMVVLGDGPRLDITPVGYNEWSWIIGWPSGARAGSTISFDIYCVAGPA</sequence>
<organism evidence="1 2">
    <name type="scientific">Corallococcus llansteffanensis</name>
    <dbReference type="NCBI Taxonomy" id="2316731"/>
    <lineage>
        <taxon>Bacteria</taxon>
        <taxon>Pseudomonadati</taxon>
        <taxon>Myxococcota</taxon>
        <taxon>Myxococcia</taxon>
        <taxon>Myxococcales</taxon>
        <taxon>Cystobacterineae</taxon>
        <taxon>Myxococcaceae</taxon>
        <taxon>Corallococcus</taxon>
    </lineage>
</organism>
<evidence type="ECO:0000313" key="1">
    <source>
        <dbReference type="EMBL" id="RKH47066.1"/>
    </source>
</evidence>
<protein>
    <submittedName>
        <fullName evidence="1">Uncharacterized protein</fullName>
    </submittedName>
</protein>
<dbReference type="RefSeq" id="WP_120647377.1">
    <property type="nucleotide sequence ID" value="NZ_RAWB01000534.1"/>
</dbReference>